<name>A0A5C6AIV2_9BACT</name>
<keyword evidence="1" id="KW-1133">Transmembrane helix</keyword>
<feature type="transmembrane region" description="Helical" evidence="1">
    <location>
        <begin position="91"/>
        <end position="111"/>
    </location>
</feature>
<proteinExistence type="predicted"/>
<sequence length="113" mass="12534">MNDGNRVWIVTAVFTLLYGLGYAFERLRFICDEHSPLGGLLGLLVIGAATGMFLGCLTLSDDYLRSPRGKGLVGALGGADGARAFRNRCRVAFWSLFAFTAWLLWYAFIYVRD</sequence>
<dbReference type="AlphaFoldDB" id="A0A5C6AIV2"/>
<keyword evidence="1" id="KW-0472">Membrane</keyword>
<feature type="transmembrane region" description="Helical" evidence="1">
    <location>
        <begin position="7"/>
        <end position="24"/>
    </location>
</feature>
<feature type="transmembrane region" description="Helical" evidence="1">
    <location>
        <begin position="36"/>
        <end position="60"/>
    </location>
</feature>
<evidence type="ECO:0000256" key="1">
    <source>
        <dbReference type="SAM" id="Phobius"/>
    </source>
</evidence>
<reference evidence="2 3" key="1">
    <citation type="submission" date="2019-02" db="EMBL/GenBank/DDBJ databases">
        <title>Deep-cultivation of Planctomycetes and their phenomic and genomic characterization uncovers novel biology.</title>
        <authorList>
            <person name="Wiegand S."/>
            <person name="Jogler M."/>
            <person name="Boedeker C."/>
            <person name="Pinto D."/>
            <person name="Vollmers J."/>
            <person name="Rivas-Marin E."/>
            <person name="Kohn T."/>
            <person name="Peeters S.H."/>
            <person name="Heuer A."/>
            <person name="Rast P."/>
            <person name="Oberbeckmann S."/>
            <person name="Bunk B."/>
            <person name="Jeske O."/>
            <person name="Meyerdierks A."/>
            <person name="Storesund J.E."/>
            <person name="Kallscheuer N."/>
            <person name="Luecker S."/>
            <person name="Lage O.M."/>
            <person name="Pohl T."/>
            <person name="Merkel B.J."/>
            <person name="Hornburger P."/>
            <person name="Mueller R.-W."/>
            <person name="Bruemmer F."/>
            <person name="Labrenz M."/>
            <person name="Spormann A.M."/>
            <person name="Op Den Camp H."/>
            <person name="Overmann J."/>
            <person name="Amann R."/>
            <person name="Jetten M.S.M."/>
            <person name="Mascher T."/>
            <person name="Medema M.H."/>
            <person name="Devos D.P."/>
            <person name="Kaster A.-K."/>
            <person name="Ovreas L."/>
            <person name="Rohde M."/>
            <person name="Galperin M.Y."/>
            <person name="Jogler C."/>
        </authorList>
    </citation>
    <scope>NUCLEOTIDE SEQUENCE [LARGE SCALE GENOMIC DNA]</scope>
    <source>
        <strain evidence="2 3">Pla108</strain>
    </source>
</reference>
<dbReference type="EMBL" id="SJPR01000001">
    <property type="protein sequence ID" value="TWT99397.1"/>
    <property type="molecule type" value="Genomic_DNA"/>
</dbReference>
<dbReference type="RefSeq" id="WP_146442050.1">
    <property type="nucleotide sequence ID" value="NZ_SJPR01000001.1"/>
</dbReference>
<keyword evidence="3" id="KW-1185">Reference proteome</keyword>
<accession>A0A5C6AIV2</accession>
<evidence type="ECO:0000313" key="3">
    <source>
        <dbReference type="Proteomes" id="UP000317421"/>
    </source>
</evidence>
<comment type="caution">
    <text evidence="2">The sequence shown here is derived from an EMBL/GenBank/DDBJ whole genome shotgun (WGS) entry which is preliminary data.</text>
</comment>
<organism evidence="2 3">
    <name type="scientific">Botrimarina colliarenosi</name>
    <dbReference type="NCBI Taxonomy" id="2528001"/>
    <lineage>
        <taxon>Bacteria</taxon>
        <taxon>Pseudomonadati</taxon>
        <taxon>Planctomycetota</taxon>
        <taxon>Planctomycetia</taxon>
        <taxon>Pirellulales</taxon>
        <taxon>Lacipirellulaceae</taxon>
        <taxon>Botrimarina</taxon>
    </lineage>
</organism>
<protein>
    <submittedName>
        <fullName evidence="2">Uncharacterized protein</fullName>
    </submittedName>
</protein>
<evidence type="ECO:0000313" key="2">
    <source>
        <dbReference type="EMBL" id="TWT99397.1"/>
    </source>
</evidence>
<keyword evidence="1" id="KW-0812">Transmembrane</keyword>
<dbReference type="Proteomes" id="UP000317421">
    <property type="component" value="Unassembled WGS sequence"/>
</dbReference>
<gene>
    <name evidence="2" type="ORF">Pla108_03340</name>
</gene>